<dbReference type="PANTHER" id="PTHR21581:SF33">
    <property type="entry name" value="D-ALANYL-D-ALANINE CARBOXYPEPTIDASE DACB"/>
    <property type="match status" value="1"/>
</dbReference>
<proteinExistence type="inferred from homology"/>
<evidence type="ECO:0000256" key="8">
    <source>
        <dbReference type="ARBA" id="ARBA00022801"/>
    </source>
</evidence>
<dbReference type="Gene3D" id="2.60.410.10">
    <property type="entry name" value="D-Ala-D-Ala carboxypeptidase, C-terminal domain"/>
    <property type="match status" value="1"/>
</dbReference>
<evidence type="ECO:0000313" key="18">
    <source>
        <dbReference type="EMBL" id="QCP35653.1"/>
    </source>
</evidence>
<feature type="chain" id="PRO_5020510477" description="serine-type D-Ala-D-Ala carboxypeptidase" evidence="16">
    <location>
        <begin position="25"/>
        <end position="384"/>
    </location>
</feature>
<dbReference type="InterPro" id="IPR037167">
    <property type="entry name" value="Peptidase_S11_C_sf"/>
</dbReference>
<feature type="domain" description="Peptidase S11 D-Ala-D-Ala carboxypeptidase A C-terminal" evidence="17">
    <location>
        <begin position="279"/>
        <end position="368"/>
    </location>
</feature>
<comment type="catalytic activity">
    <reaction evidence="12">
        <text>Preferential cleavage: (Ac)2-L-Lys-D-Ala-|-D-Ala. Also transpeptidation of peptidyl-alanyl moieties that are N-acyl substituents of D-alanine.</text>
        <dbReference type="EC" id="3.4.16.4"/>
    </reaction>
</comment>
<organism evidence="18 19">
    <name type="scientific">Anaerostipes rhamnosivorans</name>
    <dbReference type="NCBI Taxonomy" id="1229621"/>
    <lineage>
        <taxon>Bacteria</taxon>
        <taxon>Bacillati</taxon>
        <taxon>Bacillota</taxon>
        <taxon>Clostridia</taxon>
        <taxon>Lachnospirales</taxon>
        <taxon>Lachnospiraceae</taxon>
        <taxon>Anaerostipes</taxon>
    </lineage>
</organism>
<dbReference type="EMBL" id="CP040058">
    <property type="protein sequence ID" value="QCP35653.1"/>
    <property type="molecule type" value="Genomic_DNA"/>
</dbReference>
<dbReference type="PANTHER" id="PTHR21581">
    <property type="entry name" value="D-ALANYL-D-ALANINE CARBOXYPEPTIDASE"/>
    <property type="match status" value="1"/>
</dbReference>
<feature type="signal peptide" evidence="16">
    <location>
        <begin position="1"/>
        <end position="24"/>
    </location>
</feature>
<feature type="active site" evidence="13">
    <location>
        <position position="115"/>
    </location>
</feature>
<accession>A0A4P8IHZ2</accession>
<dbReference type="GO" id="GO:0006508">
    <property type="term" value="P:proteolysis"/>
    <property type="evidence" value="ECO:0007669"/>
    <property type="project" value="UniProtKB-KW"/>
</dbReference>
<keyword evidence="11" id="KW-0961">Cell wall biogenesis/degradation</keyword>
<feature type="binding site" evidence="14">
    <location>
        <position position="226"/>
    </location>
    <ligand>
        <name>substrate</name>
    </ligand>
</feature>
<dbReference type="InterPro" id="IPR012907">
    <property type="entry name" value="Peptidase_S11_C"/>
</dbReference>
<dbReference type="RefSeq" id="WP_137328985.1">
    <property type="nucleotide sequence ID" value="NZ_CP040058.1"/>
</dbReference>
<dbReference type="GO" id="GO:0009252">
    <property type="term" value="P:peptidoglycan biosynthetic process"/>
    <property type="evidence" value="ECO:0007669"/>
    <property type="project" value="UniProtKB-UniPathway"/>
</dbReference>
<evidence type="ECO:0000256" key="13">
    <source>
        <dbReference type="PIRSR" id="PIRSR618044-1"/>
    </source>
</evidence>
<dbReference type="SMART" id="SM00936">
    <property type="entry name" value="PBP5_C"/>
    <property type="match status" value="1"/>
</dbReference>
<keyword evidence="9" id="KW-0133">Cell shape</keyword>
<evidence type="ECO:0000256" key="4">
    <source>
        <dbReference type="ARBA" id="ARBA00012448"/>
    </source>
</evidence>
<comment type="similarity">
    <text evidence="3 15">Belongs to the peptidase S11 family.</text>
</comment>
<comment type="function">
    <text evidence="1">Removes C-terminal D-alanyl residues from sugar-peptide cell wall precursors.</text>
</comment>
<evidence type="ECO:0000256" key="15">
    <source>
        <dbReference type="RuleBase" id="RU004016"/>
    </source>
</evidence>
<dbReference type="SUPFAM" id="SSF56601">
    <property type="entry name" value="beta-lactamase/transpeptidase-like"/>
    <property type="match status" value="1"/>
</dbReference>
<reference evidence="18 19" key="1">
    <citation type="submission" date="2019-05" db="EMBL/GenBank/DDBJ databases">
        <title>Complete genome sequencing of Anaerostipes rhamnosivorans.</title>
        <authorList>
            <person name="Bui T.P.N."/>
            <person name="de Vos W.M."/>
        </authorList>
    </citation>
    <scope>NUCLEOTIDE SEQUENCE [LARGE SCALE GENOMIC DNA]</scope>
    <source>
        <strain evidence="18 19">1y2</strain>
    </source>
</reference>
<dbReference type="Pfam" id="PF07943">
    <property type="entry name" value="PBP5_C"/>
    <property type="match status" value="1"/>
</dbReference>
<evidence type="ECO:0000259" key="17">
    <source>
        <dbReference type="SMART" id="SM00936"/>
    </source>
</evidence>
<feature type="active site" description="Acyl-ester intermediate" evidence="13">
    <location>
        <position position="60"/>
    </location>
</feature>
<evidence type="ECO:0000256" key="5">
    <source>
        <dbReference type="ARBA" id="ARBA00022645"/>
    </source>
</evidence>
<evidence type="ECO:0000256" key="12">
    <source>
        <dbReference type="ARBA" id="ARBA00034000"/>
    </source>
</evidence>
<evidence type="ECO:0000256" key="10">
    <source>
        <dbReference type="ARBA" id="ARBA00022984"/>
    </source>
</evidence>
<evidence type="ECO:0000256" key="1">
    <source>
        <dbReference type="ARBA" id="ARBA00003217"/>
    </source>
</evidence>
<dbReference type="OrthoDB" id="9791132at2"/>
<dbReference type="PRINTS" id="PR00725">
    <property type="entry name" value="DADACBPTASE1"/>
</dbReference>
<dbReference type="InterPro" id="IPR015956">
    <property type="entry name" value="Peniciliin-bd_prot_C_sf"/>
</dbReference>
<gene>
    <name evidence="18" type="ORF">AR1Y2_2199</name>
</gene>
<evidence type="ECO:0000313" key="19">
    <source>
        <dbReference type="Proteomes" id="UP000298653"/>
    </source>
</evidence>
<name>A0A4P8IHZ2_9FIRM</name>
<keyword evidence="10" id="KW-0573">Peptidoglycan synthesis</keyword>
<sequence>MKKIFCVIWSLFFCFQLGFHTVQADDDTLKLYAKAAILMDAGSGRVMFEKSGKEKMPNASTTKILTCLYIIKHCNLEEEATVSKNAAAQPQVHLGVRAGEKYKVRDLLYGLMLESYNDCAVILAEHAAGSTENFAKKLNAEAKAYGAKSTHFVTPNGLDRTDKNGIHSTTAYDLAMIMKQCIKNKDFLDITRAKSHSFHDVSGKRTFTCNNHNALLSMMDGAVSGKTGFTSKAGYCYVGAVKKNGMTMIAVVLACGWPPHKTYKWSDVRTLVDYGAKNYSYHKVIPDYSKLEDLYVNGGLDSKVPIEAKGSGMTVLLKKGETVDIKCQIPKSLDAPVKRKEQVGKIAYTLNGKVIREEPVYTKESIDKKDYWWYLGKTLDEFCL</sequence>
<keyword evidence="5 18" id="KW-0121">Carboxypeptidase</keyword>
<evidence type="ECO:0000256" key="2">
    <source>
        <dbReference type="ARBA" id="ARBA00004752"/>
    </source>
</evidence>
<dbReference type="InterPro" id="IPR018044">
    <property type="entry name" value="Peptidase_S11"/>
</dbReference>
<dbReference type="AlphaFoldDB" id="A0A4P8IHZ2"/>
<dbReference type="InterPro" id="IPR012338">
    <property type="entry name" value="Beta-lactam/transpept-like"/>
</dbReference>
<dbReference type="SUPFAM" id="SSF69189">
    <property type="entry name" value="Penicillin-binding protein associated domain"/>
    <property type="match status" value="1"/>
</dbReference>
<keyword evidence="19" id="KW-1185">Reference proteome</keyword>
<keyword evidence="7 16" id="KW-0732">Signal</keyword>
<evidence type="ECO:0000256" key="9">
    <source>
        <dbReference type="ARBA" id="ARBA00022960"/>
    </source>
</evidence>
<dbReference type="Gene3D" id="3.40.710.10">
    <property type="entry name" value="DD-peptidase/beta-lactamase superfamily"/>
    <property type="match status" value="1"/>
</dbReference>
<dbReference type="GO" id="GO:0009002">
    <property type="term" value="F:serine-type D-Ala-D-Ala carboxypeptidase activity"/>
    <property type="evidence" value="ECO:0007669"/>
    <property type="project" value="UniProtKB-EC"/>
</dbReference>
<dbReference type="KEGG" id="arf:AR1Y2_2199"/>
<comment type="pathway">
    <text evidence="2">Cell wall biogenesis; peptidoglycan biosynthesis.</text>
</comment>
<evidence type="ECO:0000256" key="7">
    <source>
        <dbReference type="ARBA" id="ARBA00022729"/>
    </source>
</evidence>
<evidence type="ECO:0000256" key="11">
    <source>
        <dbReference type="ARBA" id="ARBA00023316"/>
    </source>
</evidence>
<evidence type="ECO:0000256" key="16">
    <source>
        <dbReference type="SAM" id="SignalP"/>
    </source>
</evidence>
<dbReference type="InterPro" id="IPR001967">
    <property type="entry name" value="Peptidase_S11_N"/>
</dbReference>
<feature type="active site" description="Proton acceptor" evidence="13">
    <location>
        <position position="63"/>
    </location>
</feature>
<evidence type="ECO:0000256" key="6">
    <source>
        <dbReference type="ARBA" id="ARBA00022670"/>
    </source>
</evidence>
<keyword evidence="8 18" id="KW-0378">Hydrolase</keyword>
<evidence type="ECO:0000256" key="14">
    <source>
        <dbReference type="PIRSR" id="PIRSR618044-2"/>
    </source>
</evidence>
<dbReference type="EC" id="3.4.16.4" evidence="4"/>
<keyword evidence="6" id="KW-0645">Protease</keyword>
<dbReference type="UniPathway" id="UPA00219"/>
<protein>
    <recommendedName>
        <fullName evidence="4">serine-type D-Ala-D-Ala carboxypeptidase</fullName>
        <ecNumber evidence="4">3.4.16.4</ecNumber>
    </recommendedName>
</protein>
<evidence type="ECO:0000256" key="3">
    <source>
        <dbReference type="ARBA" id="ARBA00007164"/>
    </source>
</evidence>
<dbReference type="GO" id="GO:0071555">
    <property type="term" value="P:cell wall organization"/>
    <property type="evidence" value="ECO:0007669"/>
    <property type="project" value="UniProtKB-KW"/>
</dbReference>
<dbReference type="Pfam" id="PF00768">
    <property type="entry name" value="Peptidase_S11"/>
    <property type="match status" value="1"/>
</dbReference>
<dbReference type="GO" id="GO:0008360">
    <property type="term" value="P:regulation of cell shape"/>
    <property type="evidence" value="ECO:0007669"/>
    <property type="project" value="UniProtKB-KW"/>
</dbReference>
<dbReference type="Proteomes" id="UP000298653">
    <property type="component" value="Chromosome"/>
</dbReference>